<dbReference type="InterPro" id="IPR001387">
    <property type="entry name" value="Cro/C1-type_HTH"/>
</dbReference>
<accession>S3L1F1</accession>
<dbReference type="CDD" id="cd00093">
    <property type="entry name" value="HTH_XRE"/>
    <property type="match status" value="1"/>
</dbReference>
<organism evidence="4 5">
    <name type="scientific">Treponema maltophilum ATCC 51939</name>
    <dbReference type="NCBI Taxonomy" id="1125699"/>
    <lineage>
        <taxon>Bacteria</taxon>
        <taxon>Pseudomonadati</taxon>
        <taxon>Spirochaetota</taxon>
        <taxon>Spirochaetia</taxon>
        <taxon>Spirochaetales</taxon>
        <taxon>Treponemataceae</taxon>
        <taxon>Treponema</taxon>
    </lineage>
</organism>
<evidence type="ECO:0000256" key="2">
    <source>
        <dbReference type="SAM" id="MobiDB-lite"/>
    </source>
</evidence>
<feature type="region of interest" description="Disordered" evidence="2">
    <location>
        <begin position="75"/>
        <end position="100"/>
    </location>
</feature>
<sequence>MNIGKTLRSVRIKNGISKNELCAKTGLNKGYVYRLENDLISPTVVTLEKIAGALGETLSNIVQIAENENTALYPDIEASPAPWGKTAEDHRDDTDKNITS</sequence>
<dbReference type="PATRIC" id="fig|1125699.3.peg.942"/>
<dbReference type="InterPro" id="IPR010982">
    <property type="entry name" value="Lambda_DNA-bd_dom_sf"/>
</dbReference>
<dbReference type="GO" id="GO:0003677">
    <property type="term" value="F:DNA binding"/>
    <property type="evidence" value="ECO:0007669"/>
    <property type="project" value="UniProtKB-KW"/>
</dbReference>
<protein>
    <recommendedName>
        <fullName evidence="3">HTH cro/C1-type domain-containing protein</fullName>
    </recommendedName>
</protein>
<evidence type="ECO:0000313" key="5">
    <source>
        <dbReference type="Proteomes" id="UP000014541"/>
    </source>
</evidence>
<gene>
    <name evidence="4" type="ORF">HMPREF9194_00921</name>
</gene>
<dbReference type="AlphaFoldDB" id="S3L1F1"/>
<evidence type="ECO:0000256" key="1">
    <source>
        <dbReference type="ARBA" id="ARBA00023125"/>
    </source>
</evidence>
<dbReference type="RefSeq" id="WP_016525215.1">
    <property type="nucleotide sequence ID" value="NZ_KE332518.1"/>
</dbReference>
<dbReference type="PANTHER" id="PTHR46797">
    <property type="entry name" value="HTH-TYPE TRANSCRIPTIONAL REGULATOR"/>
    <property type="match status" value="1"/>
</dbReference>
<dbReference type="Gene3D" id="1.10.260.40">
    <property type="entry name" value="lambda repressor-like DNA-binding domains"/>
    <property type="match status" value="1"/>
</dbReference>
<name>S3L1F1_TREMA</name>
<feature type="domain" description="HTH cro/C1-type" evidence="3">
    <location>
        <begin position="7"/>
        <end position="61"/>
    </location>
</feature>
<dbReference type="OrthoDB" id="118856at2"/>
<dbReference type="SUPFAM" id="SSF47413">
    <property type="entry name" value="lambda repressor-like DNA-binding domains"/>
    <property type="match status" value="1"/>
</dbReference>
<dbReference type="InterPro" id="IPR050807">
    <property type="entry name" value="TransReg_Diox_bact_type"/>
</dbReference>
<dbReference type="STRING" id="1125699.HMPREF9194_00921"/>
<dbReference type="GO" id="GO:0005829">
    <property type="term" value="C:cytosol"/>
    <property type="evidence" value="ECO:0007669"/>
    <property type="project" value="TreeGrafter"/>
</dbReference>
<dbReference type="GO" id="GO:0003700">
    <property type="term" value="F:DNA-binding transcription factor activity"/>
    <property type="evidence" value="ECO:0007669"/>
    <property type="project" value="TreeGrafter"/>
</dbReference>
<dbReference type="PROSITE" id="PS50943">
    <property type="entry name" value="HTH_CROC1"/>
    <property type="match status" value="1"/>
</dbReference>
<dbReference type="SMART" id="SM00530">
    <property type="entry name" value="HTH_XRE"/>
    <property type="match status" value="1"/>
</dbReference>
<dbReference type="Pfam" id="PF01381">
    <property type="entry name" value="HTH_3"/>
    <property type="match status" value="1"/>
</dbReference>
<keyword evidence="1" id="KW-0238">DNA-binding</keyword>
<evidence type="ECO:0000313" key="4">
    <source>
        <dbReference type="EMBL" id="EPF30604.1"/>
    </source>
</evidence>
<evidence type="ECO:0000259" key="3">
    <source>
        <dbReference type="PROSITE" id="PS50943"/>
    </source>
</evidence>
<comment type="caution">
    <text evidence="4">The sequence shown here is derived from an EMBL/GenBank/DDBJ whole genome shotgun (WGS) entry which is preliminary data.</text>
</comment>
<feature type="compositionally biased region" description="Basic and acidic residues" evidence="2">
    <location>
        <begin position="86"/>
        <end position="100"/>
    </location>
</feature>
<dbReference type="PANTHER" id="PTHR46797:SF2">
    <property type="entry name" value="TRANSCRIPTIONAL REGULATOR"/>
    <property type="match status" value="1"/>
</dbReference>
<keyword evidence="5" id="KW-1185">Reference proteome</keyword>
<dbReference type="HOGENOM" id="CLU_2398693_0_0_12"/>
<dbReference type="eggNOG" id="COG1396">
    <property type="taxonomic scope" value="Bacteria"/>
</dbReference>
<proteinExistence type="predicted"/>
<dbReference type="Proteomes" id="UP000014541">
    <property type="component" value="Unassembled WGS sequence"/>
</dbReference>
<dbReference type="EMBL" id="ATFF01000006">
    <property type="protein sequence ID" value="EPF30604.1"/>
    <property type="molecule type" value="Genomic_DNA"/>
</dbReference>
<reference evidence="4 5" key="1">
    <citation type="submission" date="2013-04" db="EMBL/GenBank/DDBJ databases">
        <title>The Genome Sequence of Treponema maltophilum ATCC 51939.</title>
        <authorList>
            <consortium name="The Broad Institute Genomics Platform"/>
            <person name="Earl A."/>
            <person name="Ward D."/>
            <person name="Feldgarden M."/>
            <person name="Gevers D."/>
            <person name="Leonetti C."/>
            <person name="Blanton J.M."/>
            <person name="Dewhirst F.E."/>
            <person name="Izard J."/>
            <person name="Walker B."/>
            <person name="Young S."/>
            <person name="Zeng Q."/>
            <person name="Gargeya S."/>
            <person name="Fitzgerald M."/>
            <person name="Haas B."/>
            <person name="Abouelleil A."/>
            <person name="Allen A.W."/>
            <person name="Alvarado L."/>
            <person name="Arachchi H.M."/>
            <person name="Berlin A.M."/>
            <person name="Chapman S.B."/>
            <person name="Gainer-Dewar J."/>
            <person name="Goldberg J."/>
            <person name="Griggs A."/>
            <person name="Gujja S."/>
            <person name="Hansen M."/>
            <person name="Howarth C."/>
            <person name="Imamovic A."/>
            <person name="Ireland A."/>
            <person name="Larimer J."/>
            <person name="McCowan C."/>
            <person name="Murphy C."/>
            <person name="Pearson M."/>
            <person name="Poon T.W."/>
            <person name="Priest M."/>
            <person name="Roberts A."/>
            <person name="Saif S."/>
            <person name="Shea T."/>
            <person name="Sisk P."/>
            <person name="Sykes S."/>
            <person name="Wortman J."/>
            <person name="Nusbaum C."/>
            <person name="Birren B."/>
        </authorList>
    </citation>
    <scope>NUCLEOTIDE SEQUENCE [LARGE SCALE GENOMIC DNA]</scope>
    <source>
        <strain evidence="4 5">ATCC 51939</strain>
    </source>
</reference>